<reference evidence="1 2" key="2">
    <citation type="journal article" date="2019" name="G3 (Bethesda)">
        <title>Hybrid Assembly of the Genome of the Entomopathogenic Nematode Steinernema carpocapsae Identifies the X-Chromosome.</title>
        <authorList>
            <person name="Serra L."/>
            <person name="Macchietto M."/>
            <person name="Macias-Munoz A."/>
            <person name="McGill C.J."/>
            <person name="Rodriguez I.M."/>
            <person name="Rodriguez B."/>
            <person name="Murad R."/>
            <person name="Mortazavi A."/>
        </authorList>
    </citation>
    <scope>NUCLEOTIDE SEQUENCE [LARGE SCALE GENOMIC DNA]</scope>
    <source>
        <strain evidence="1 2">ALL</strain>
    </source>
</reference>
<reference evidence="1 2" key="1">
    <citation type="journal article" date="2015" name="Genome Biol.">
        <title>Comparative genomics of Steinernema reveals deeply conserved gene regulatory networks.</title>
        <authorList>
            <person name="Dillman A.R."/>
            <person name="Macchietto M."/>
            <person name="Porter C.F."/>
            <person name="Rogers A."/>
            <person name="Williams B."/>
            <person name="Antoshechkin I."/>
            <person name="Lee M.M."/>
            <person name="Goodwin Z."/>
            <person name="Lu X."/>
            <person name="Lewis E.E."/>
            <person name="Goodrich-Blair H."/>
            <person name="Stock S.P."/>
            <person name="Adams B.J."/>
            <person name="Sternberg P.W."/>
            <person name="Mortazavi A."/>
        </authorList>
    </citation>
    <scope>NUCLEOTIDE SEQUENCE [LARGE SCALE GENOMIC DNA]</scope>
    <source>
        <strain evidence="1 2">ALL</strain>
    </source>
</reference>
<accession>A0A4V6I7B8</accession>
<evidence type="ECO:0000313" key="1">
    <source>
        <dbReference type="EMBL" id="TMS34633.1"/>
    </source>
</evidence>
<keyword evidence="2" id="KW-1185">Reference proteome</keyword>
<dbReference type="EMBL" id="CM016762">
    <property type="protein sequence ID" value="TMS34633.1"/>
    <property type="molecule type" value="Genomic_DNA"/>
</dbReference>
<proteinExistence type="predicted"/>
<dbReference type="Proteomes" id="UP000298663">
    <property type="component" value="Chromosome X"/>
</dbReference>
<gene>
    <name evidence="1" type="ORF">L596_002181</name>
</gene>
<dbReference type="AlphaFoldDB" id="A0A4V6I7B8"/>
<name>A0A4V6I7B8_STECR</name>
<dbReference type="EMBL" id="AZBU02000001">
    <property type="protein sequence ID" value="TMS34633.1"/>
    <property type="molecule type" value="Genomic_DNA"/>
</dbReference>
<organism evidence="1 2">
    <name type="scientific">Steinernema carpocapsae</name>
    <name type="common">Entomopathogenic nematode</name>
    <dbReference type="NCBI Taxonomy" id="34508"/>
    <lineage>
        <taxon>Eukaryota</taxon>
        <taxon>Metazoa</taxon>
        <taxon>Ecdysozoa</taxon>
        <taxon>Nematoda</taxon>
        <taxon>Chromadorea</taxon>
        <taxon>Rhabditida</taxon>
        <taxon>Tylenchina</taxon>
        <taxon>Panagrolaimomorpha</taxon>
        <taxon>Strongyloidoidea</taxon>
        <taxon>Steinernematidae</taxon>
        <taxon>Steinernema</taxon>
    </lineage>
</organism>
<comment type="caution">
    <text evidence="1">The sequence shown here is derived from an EMBL/GenBank/DDBJ whole genome shotgun (WGS) entry which is preliminary data.</text>
</comment>
<sequence length="67" mass="7822">MRRAQLTNGGEPGLPCEQVAFRALDRKQINKKLRSSRRRDPMRLAHPELALSGRQPWAQLIRRSDWT</sequence>
<evidence type="ECO:0000313" key="2">
    <source>
        <dbReference type="Proteomes" id="UP000298663"/>
    </source>
</evidence>
<protein>
    <submittedName>
        <fullName evidence="1">Uncharacterized protein</fullName>
    </submittedName>
</protein>